<dbReference type="Proteomes" id="UP000807504">
    <property type="component" value="Unassembled WGS sequence"/>
</dbReference>
<accession>A0A8T0E4Y2</accession>
<dbReference type="EMBL" id="JABXBU010002230">
    <property type="protein sequence ID" value="KAF8766378.1"/>
    <property type="molecule type" value="Genomic_DNA"/>
</dbReference>
<reference evidence="1" key="2">
    <citation type="submission" date="2020-06" db="EMBL/GenBank/DDBJ databases">
        <authorList>
            <person name="Sheffer M."/>
        </authorList>
    </citation>
    <scope>NUCLEOTIDE SEQUENCE</scope>
</reference>
<name>A0A8T0E4Y2_ARGBR</name>
<dbReference type="AlphaFoldDB" id="A0A8T0E4Y2"/>
<protein>
    <submittedName>
        <fullName evidence="1">Uncharacterized protein</fullName>
    </submittedName>
</protein>
<proteinExistence type="predicted"/>
<gene>
    <name evidence="1" type="ORF">HNY73_019444</name>
</gene>
<reference evidence="1" key="1">
    <citation type="journal article" date="2020" name="bioRxiv">
        <title>Chromosome-level reference genome of the European wasp spider Argiope bruennichi: a resource for studies on range expansion and evolutionary adaptation.</title>
        <authorList>
            <person name="Sheffer M.M."/>
            <person name="Hoppe A."/>
            <person name="Krehenwinkel H."/>
            <person name="Uhl G."/>
            <person name="Kuss A.W."/>
            <person name="Jensen L."/>
            <person name="Jensen C."/>
            <person name="Gillespie R.G."/>
            <person name="Hoff K.J."/>
            <person name="Prost S."/>
        </authorList>
    </citation>
    <scope>NUCLEOTIDE SEQUENCE</scope>
</reference>
<keyword evidence="2" id="KW-1185">Reference proteome</keyword>
<sequence>MSHFFAVRFGSLQRSAKPSPSPAPNYRVLILVNSACEPHSIKQPLRQKAHHSQHLVKKRRGGPQIHWALIADSFPNQRSSVIDTQVKIPDQQPVDTNRR</sequence>
<evidence type="ECO:0000313" key="1">
    <source>
        <dbReference type="EMBL" id="KAF8766378.1"/>
    </source>
</evidence>
<organism evidence="1 2">
    <name type="scientific">Argiope bruennichi</name>
    <name type="common">Wasp spider</name>
    <name type="synonym">Aranea bruennichi</name>
    <dbReference type="NCBI Taxonomy" id="94029"/>
    <lineage>
        <taxon>Eukaryota</taxon>
        <taxon>Metazoa</taxon>
        <taxon>Ecdysozoa</taxon>
        <taxon>Arthropoda</taxon>
        <taxon>Chelicerata</taxon>
        <taxon>Arachnida</taxon>
        <taxon>Araneae</taxon>
        <taxon>Araneomorphae</taxon>
        <taxon>Entelegynae</taxon>
        <taxon>Araneoidea</taxon>
        <taxon>Araneidae</taxon>
        <taxon>Argiope</taxon>
    </lineage>
</organism>
<comment type="caution">
    <text evidence="1">The sequence shown here is derived from an EMBL/GenBank/DDBJ whole genome shotgun (WGS) entry which is preliminary data.</text>
</comment>
<evidence type="ECO:0000313" key="2">
    <source>
        <dbReference type="Proteomes" id="UP000807504"/>
    </source>
</evidence>